<evidence type="ECO:0000256" key="1">
    <source>
        <dbReference type="SAM" id="Phobius"/>
    </source>
</evidence>
<evidence type="ECO:0000313" key="2">
    <source>
        <dbReference type="EMBL" id="REC65438.1"/>
    </source>
</evidence>
<keyword evidence="1" id="KW-0472">Membrane</keyword>
<organism evidence="2 3">
    <name type="scientific">Chryseobacterium flavum</name>
    <dbReference type="NCBI Taxonomy" id="415851"/>
    <lineage>
        <taxon>Bacteria</taxon>
        <taxon>Pseudomonadati</taxon>
        <taxon>Bacteroidota</taxon>
        <taxon>Flavobacteriia</taxon>
        <taxon>Flavobacteriales</taxon>
        <taxon>Weeksellaceae</taxon>
        <taxon>Chryseobacterium group</taxon>
        <taxon>Chryseobacterium</taxon>
    </lineage>
</organism>
<dbReference type="RefSeq" id="WP_115962371.1">
    <property type="nucleotide sequence ID" value="NZ_CBCRVL010000016.1"/>
</dbReference>
<comment type="caution">
    <text evidence="2">The sequence shown here is derived from an EMBL/GenBank/DDBJ whole genome shotgun (WGS) entry which is preliminary data.</text>
</comment>
<dbReference type="OrthoDB" id="1163261at2"/>
<dbReference type="EMBL" id="QNUE01000014">
    <property type="protein sequence ID" value="REC65438.1"/>
    <property type="molecule type" value="Genomic_DNA"/>
</dbReference>
<proteinExistence type="predicted"/>
<keyword evidence="1" id="KW-0812">Transmembrane</keyword>
<keyword evidence="1" id="KW-1133">Transmembrane helix</keyword>
<accession>A0A3D9CI30</accession>
<gene>
    <name evidence="2" type="ORF">DRF59_15925</name>
</gene>
<feature type="transmembrane region" description="Helical" evidence="1">
    <location>
        <begin position="38"/>
        <end position="55"/>
    </location>
</feature>
<name>A0A3D9CI30_9FLAO</name>
<feature type="transmembrane region" description="Helical" evidence="1">
    <location>
        <begin position="7"/>
        <end position="26"/>
    </location>
</feature>
<evidence type="ECO:0000313" key="3">
    <source>
        <dbReference type="Proteomes" id="UP000256769"/>
    </source>
</evidence>
<dbReference type="AlphaFoldDB" id="A0A3D9CI30"/>
<dbReference type="Proteomes" id="UP000256769">
    <property type="component" value="Unassembled WGS sequence"/>
</dbReference>
<keyword evidence="3" id="KW-1185">Reference proteome</keyword>
<protein>
    <submittedName>
        <fullName evidence="2">Uncharacterized protein</fullName>
    </submittedName>
</protein>
<reference evidence="2 3" key="1">
    <citation type="journal article" date="2007" name="Int. J. Syst. Evol. Microbiol.">
        <title>Chryseobacterium flavum sp. nov., isolated from polluted soil.</title>
        <authorList>
            <person name="Zhou Y."/>
            <person name="Dong J."/>
            <person name="Wang X."/>
            <person name="Huang X."/>
            <person name="Zhang K.Y."/>
            <person name="Zhang Y.Q."/>
            <person name="Guo Y.F."/>
            <person name="Lai R."/>
            <person name="Li W.J."/>
        </authorList>
    </citation>
    <scope>NUCLEOTIDE SEQUENCE [LARGE SCALE GENOMIC DNA]</scope>
    <source>
        <strain evidence="2 3">KCTC 12877</strain>
    </source>
</reference>
<feature type="transmembrane region" description="Helical" evidence="1">
    <location>
        <begin position="62"/>
        <end position="89"/>
    </location>
</feature>
<sequence>MKSKNIVILYLILSLIFVFGIALHLNKYSYSGYYTDKIINWLWLGMTIFMIIRFWKRKMIKVYFVLLLATVILSILPMMIPFFAMVYYFSTFDDYQQIQLNNNYRLERTRPGALYKPQIYIYKKEGILEKKVYKTPYSEVTETVLQTSSVNDMEGEKVPIQLAKLVKVSEDSIGIEYQIRNKKQVFYHKKDLD</sequence>